<dbReference type="InterPro" id="IPR018310">
    <property type="entry name" value="Put_endonuclease_Z1-dom"/>
</dbReference>
<evidence type="ECO:0000259" key="1">
    <source>
        <dbReference type="Pfam" id="PF10593"/>
    </source>
</evidence>
<name>A0ABN2YZJ2_9MICC</name>
<sequence length="887" mass="97503">MEWTEKHEACLKQLTMIVAAGSSVHDAKDTLAVMGLDALLLDQVENRYFEILRDVLKTDQELVLEPTNLAPWYFGPQAQDKFWPKLRDELLGQAKWKDAVPSLDETSTAVVARLGNPADRLFAKRGLVLGYVQSGKTANFTATIAKAADAGYRLFIVLSGVHNSLRRQTQLRLEQQIVDINPINWVGLTTEEADFGNPVMALPLVAGSELKLLAVVKKNVSRLTNLVNWLETAQEHGALNNCPILIIDDEADQASINTANTTKPGSELDTSAIHAKLKALLNFPKVTYLGYTATPFANVLANPKDSDGIYPRDFIYPLPKPKDYFGAEELFGAPVSEDEEVPTAAGHDMIRFVPEAEAKGYVVTAKKSSPAKISPALGDAIRWFIMATAARRVRACEDEHSSMLVHTTMRVQPQLDFVPVIRKHLKVLSQEWSAGAVDVWRQQWEFETLAEPAERHELPAVSFQKMSEAVPSVLEKIEVLADNSFSDDRLIYTDEPATVIAVGGNTLSRGLTLEGLVSSFFLRSSTMYDSALQMGRWFGYRTGYADLPRVWTTASLAKDFRFLSEIESSIREDIARYAQDGLTPGELAVRLLLHPKMQITSKLKMQYAIPVTASFSSARPQTIMFDHKAESVVEGNWEAATRLISDNAGKATLDTMHPGSLLLKDVTAENVLTFLSKYSFHSSSEMGGNLLADYVRRQVECGKLVSWNVAVISRETPHPDYEDVSMGLDQPFHPIGRSRVVVGAREDWEDGSAYLKAITSTSDFTMDLDRHPSSTSAIVKARNESGTPLLLIYPIAPNSKPALMSEGANPETNAKGEKRVQLDAVGPLVGLAMSLPAAAPSSEPKDMMHVDLGTLDSSTITAMADEDADEDVYVDTESTLNQVSLDG</sequence>
<comment type="caution">
    <text evidence="2">The sequence shown here is derived from an EMBL/GenBank/DDBJ whole genome shotgun (WGS) entry which is preliminary data.</text>
</comment>
<evidence type="ECO:0000313" key="2">
    <source>
        <dbReference type="EMBL" id="GAA2134515.1"/>
    </source>
</evidence>
<dbReference type="SUPFAM" id="SSF52540">
    <property type="entry name" value="P-loop containing nucleoside triphosphate hydrolases"/>
    <property type="match status" value="1"/>
</dbReference>
<evidence type="ECO:0000313" key="3">
    <source>
        <dbReference type="Proteomes" id="UP001500102"/>
    </source>
</evidence>
<keyword evidence="3" id="KW-1185">Reference proteome</keyword>
<dbReference type="RefSeq" id="WP_344364605.1">
    <property type="nucleotide sequence ID" value="NZ_BAAAQB010000026.1"/>
</dbReference>
<dbReference type="Proteomes" id="UP001500102">
    <property type="component" value="Unassembled WGS sequence"/>
</dbReference>
<protein>
    <submittedName>
        <fullName evidence="2">Z1 domain-containing protein</fullName>
    </submittedName>
</protein>
<gene>
    <name evidence="2" type="ORF">GCM10009825_18200</name>
</gene>
<organism evidence="2 3">
    <name type="scientific">Arthrobacter humicola</name>
    <dbReference type="NCBI Taxonomy" id="409291"/>
    <lineage>
        <taxon>Bacteria</taxon>
        <taxon>Bacillati</taxon>
        <taxon>Actinomycetota</taxon>
        <taxon>Actinomycetes</taxon>
        <taxon>Micrococcales</taxon>
        <taxon>Micrococcaceae</taxon>
        <taxon>Arthrobacter</taxon>
    </lineage>
</organism>
<proteinExistence type="predicted"/>
<reference evidence="2 3" key="1">
    <citation type="journal article" date="2019" name="Int. J. Syst. Evol. Microbiol.">
        <title>The Global Catalogue of Microorganisms (GCM) 10K type strain sequencing project: providing services to taxonomists for standard genome sequencing and annotation.</title>
        <authorList>
            <consortium name="The Broad Institute Genomics Platform"/>
            <consortium name="The Broad Institute Genome Sequencing Center for Infectious Disease"/>
            <person name="Wu L."/>
            <person name="Ma J."/>
        </authorList>
    </citation>
    <scope>NUCLEOTIDE SEQUENCE [LARGE SCALE GENOMIC DNA]</scope>
    <source>
        <strain evidence="2 3">JCM 15921</strain>
    </source>
</reference>
<feature type="domain" description="Putative endonuclease Z1" evidence="1">
    <location>
        <begin position="377"/>
        <end position="595"/>
    </location>
</feature>
<dbReference type="InterPro" id="IPR027417">
    <property type="entry name" value="P-loop_NTPase"/>
</dbReference>
<dbReference type="EMBL" id="BAAAQB010000026">
    <property type="protein sequence ID" value="GAA2134515.1"/>
    <property type="molecule type" value="Genomic_DNA"/>
</dbReference>
<accession>A0ABN2YZJ2</accession>
<dbReference type="Pfam" id="PF10593">
    <property type="entry name" value="Z1"/>
    <property type="match status" value="1"/>
</dbReference>